<dbReference type="Proteomes" id="UP000485058">
    <property type="component" value="Unassembled WGS sequence"/>
</dbReference>
<protein>
    <submittedName>
        <fullName evidence="1">Uncharacterized protein</fullName>
    </submittedName>
</protein>
<dbReference type="EMBL" id="BLLF01000728">
    <property type="protein sequence ID" value="GFH14453.1"/>
    <property type="molecule type" value="Genomic_DNA"/>
</dbReference>
<organism evidence="1 2">
    <name type="scientific">Haematococcus lacustris</name>
    <name type="common">Green alga</name>
    <name type="synonym">Haematococcus pluvialis</name>
    <dbReference type="NCBI Taxonomy" id="44745"/>
    <lineage>
        <taxon>Eukaryota</taxon>
        <taxon>Viridiplantae</taxon>
        <taxon>Chlorophyta</taxon>
        <taxon>core chlorophytes</taxon>
        <taxon>Chlorophyceae</taxon>
        <taxon>CS clade</taxon>
        <taxon>Chlamydomonadales</taxon>
        <taxon>Haematococcaceae</taxon>
        <taxon>Haematococcus</taxon>
    </lineage>
</organism>
<proteinExistence type="predicted"/>
<reference evidence="1 2" key="1">
    <citation type="submission" date="2020-02" db="EMBL/GenBank/DDBJ databases">
        <title>Draft genome sequence of Haematococcus lacustris strain NIES-144.</title>
        <authorList>
            <person name="Morimoto D."/>
            <person name="Nakagawa S."/>
            <person name="Yoshida T."/>
            <person name="Sawayama S."/>
        </authorList>
    </citation>
    <scope>NUCLEOTIDE SEQUENCE [LARGE SCALE GENOMIC DNA]</scope>
    <source>
        <strain evidence="1 2">NIES-144</strain>
    </source>
</reference>
<name>A0A699YW78_HAELA</name>
<keyword evidence="2" id="KW-1185">Reference proteome</keyword>
<dbReference type="AlphaFoldDB" id="A0A699YW78"/>
<evidence type="ECO:0000313" key="2">
    <source>
        <dbReference type="Proteomes" id="UP000485058"/>
    </source>
</evidence>
<accession>A0A699YW78</accession>
<feature type="non-terminal residue" evidence="1">
    <location>
        <position position="154"/>
    </location>
</feature>
<comment type="caution">
    <text evidence="1">The sequence shown here is derived from an EMBL/GenBank/DDBJ whole genome shotgun (WGS) entry which is preliminary data.</text>
</comment>
<sequence length="154" mass="15632">MPPFRDGASIEVEIDCGLLQGANSALSLAALGTLMEHLSTAAAALPKQQLNVCITGASEVCSQAVSCPTPCWLQQPLANLTVSAGEGVAAGTEPGLKLRWQDGQGQQQRLELTGPTALTSLATALSGLTESSRAALLTNGDHTPAEVPAKAADA</sequence>
<feature type="non-terminal residue" evidence="1">
    <location>
        <position position="1"/>
    </location>
</feature>
<gene>
    <name evidence="1" type="ORF">HaLaN_10513</name>
</gene>
<evidence type="ECO:0000313" key="1">
    <source>
        <dbReference type="EMBL" id="GFH14453.1"/>
    </source>
</evidence>